<dbReference type="CDD" id="cd07067">
    <property type="entry name" value="HP_PGM_like"/>
    <property type="match status" value="1"/>
</dbReference>
<gene>
    <name evidence="2" type="ORF">FrCorBMG51_14035</name>
</gene>
<feature type="region of interest" description="Disordered" evidence="1">
    <location>
        <begin position="70"/>
        <end position="108"/>
    </location>
</feature>
<feature type="compositionally biased region" description="Low complexity" evidence="1">
    <location>
        <begin position="70"/>
        <end position="84"/>
    </location>
</feature>
<dbReference type="SMART" id="SM00855">
    <property type="entry name" value="PGAM"/>
    <property type="match status" value="1"/>
</dbReference>
<dbReference type="SUPFAM" id="SSF53254">
    <property type="entry name" value="Phosphoglycerate mutase-like"/>
    <property type="match status" value="1"/>
</dbReference>
<dbReference type="InterPro" id="IPR029033">
    <property type="entry name" value="His_PPase_superfam"/>
</dbReference>
<evidence type="ECO:0000256" key="1">
    <source>
        <dbReference type="SAM" id="MobiDB-lite"/>
    </source>
</evidence>
<organism evidence="2 3">
    <name type="scientific">Protofrankia coriariae</name>
    <dbReference type="NCBI Taxonomy" id="1562887"/>
    <lineage>
        <taxon>Bacteria</taxon>
        <taxon>Bacillati</taxon>
        <taxon>Actinomycetota</taxon>
        <taxon>Actinomycetes</taxon>
        <taxon>Frankiales</taxon>
        <taxon>Frankiaceae</taxon>
        <taxon>Protofrankia</taxon>
    </lineage>
</organism>
<name>A0ABR5F2U3_9ACTN</name>
<dbReference type="RefSeq" id="WP_047223512.1">
    <property type="nucleotide sequence ID" value="NZ_JWIO01000021.1"/>
</dbReference>
<dbReference type="PANTHER" id="PTHR48100:SF2">
    <property type="entry name" value="CONSERVED PROTEIN"/>
    <property type="match status" value="1"/>
</dbReference>
<dbReference type="Proteomes" id="UP000035425">
    <property type="component" value="Unassembled WGS sequence"/>
</dbReference>
<keyword evidence="3" id="KW-1185">Reference proteome</keyword>
<dbReference type="InterPro" id="IPR050275">
    <property type="entry name" value="PGM_Phosphatase"/>
</dbReference>
<protein>
    <submittedName>
        <fullName evidence="2">Phosphoglycerate mutase</fullName>
    </submittedName>
</protein>
<dbReference type="Pfam" id="PF00300">
    <property type="entry name" value="His_Phos_1"/>
    <property type="match status" value="2"/>
</dbReference>
<evidence type="ECO:0000313" key="2">
    <source>
        <dbReference type="EMBL" id="KLL11025.1"/>
    </source>
</evidence>
<dbReference type="InterPro" id="IPR013078">
    <property type="entry name" value="His_Pase_superF_clade-1"/>
</dbReference>
<accession>A0ABR5F2U3</accession>
<proteinExistence type="predicted"/>
<sequence>MTTVLLVRHGLTAVTGSILLGWTPGVGLDDRGRAQAGALAGRLASVPLTAVVSSPLQRCRETAEAIVARQRAAAADQGEGTQDGQDGDASRAGPGTGTNAEGGSGTREWDAVTLDDRLGECHYGDWTGQETKVLTADPLWRTVQDHPSAVVFPGPGGEALRDTQHRAVTAVRDWNARLGPAAVWLACSHGDVIKAIVADAMGIHLDLFQRILIDPCSLTIIRYTERRPFVIRVNDRGGSVADLLPAPWMFPADKGDAVVGGGA</sequence>
<comment type="caution">
    <text evidence="2">The sequence shown here is derived from an EMBL/GenBank/DDBJ whole genome shotgun (WGS) entry which is preliminary data.</text>
</comment>
<feature type="compositionally biased region" description="Gly residues" evidence="1">
    <location>
        <begin position="94"/>
        <end position="105"/>
    </location>
</feature>
<dbReference type="Gene3D" id="3.40.50.1240">
    <property type="entry name" value="Phosphoglycerate mutase-like"/>
    <property type="match status" value="1"/>
</dbReference>
<reference evidence="2 3" key="1">
    <citation type="submission" date="2014-12" db="EMBL/GenBank/DDBJ databases">
        <title>Frankia sp. BMG5.1 draft genome.</title>
        <authorList>
            <person name="Gtari M."/>
            <person name="Ghodhbane-Gtari F."/>
            <person name="Nouioui I."/>
            <person name="Ktari A."/>
            <person name="Hezbri K."/>
            <person name="Mimouni W."/>
            <person name="Sbissi I."/>
            <person name="Ayari A."/>
            <person name="Yamanaka T."/>
            <person name="Normand P."/>
            <person name="Tisa L.S."/>
            <person name="Boudabous A."/>
        </authorList>
    </citation>
    <scope>NUCLEOTIDE SEQUENCE [LARGE SCALE GENOMIC DNA]</scope>
    <source>
        <strain evidence="2 3">BMG5.1</strain>
    </source>
</reference>
<dbReference type="EMBL" id="JWIO01000021">
    <property type="protein sequence ID" value="KLL11025.1"/>
    <property type="molecule type" value="Genomic_DNA"/>
</dbReference>
<evidence type="ECO:0000313" key="3">
    <source>
        <dbReference type="Proteomes" id="UP000035425"/>
    </source>
</evidence>
<dbReference type="PANTHER" id="PTHR48100">
    <property type="entry name" value="BROAD-SPECIFICITY PHOSPHATASE YOR283W-RELATED"/>
    <property type="match status" value="1"/>
</dbReference>